<protein>
    <submittedName>
        <fullName evidence="10">NADH:flavin oxidoreductase</fullName>
    </submittedName>
</protein>
<dbReference type="Proteomes" id="UP001596044">
    <property type="component" value="Unassembled WGS sequence"/>
</dbReference>
<keyword evidence="11" id="KW-1185">Reference proteome</keyword>
<evidence type="ECO:0000256" key="5">
    <source>
        <dbReference type="ARBA" id="ARBA00022723"/>
    </source>
</evidence>
<dbReference type="InterPro" id="IPR001155">
    <property type="entry name" value="OxRdtase_FMN_N"/>
</dbReference>
<evidence type="ECO:0000256" key="3">
    <source>
        <dbReference type="ARBA" id="ARBA00022630"/>
    </source>
</evidence>
<evidence type="ECO:0000259" key="9">
    <source>
        <dbReference type="Pfam" id="PF00724"/>
    </source>
</evidence>
<name>A0ABW0K8W3_9BACL</name>
<evidence type="ECO:0000256" key="8">
    <source>
        <dbReference type="ARBA" id="ARBA00023014"/>
    </source>
</evidence>
<keyword evidence="3" id="KW-0285">Flavoprotein</keyword>
<dbReference type="Gene3D" id="3.20.20.70">
    <property type="entry name" value="Aldolase class I"/>
    <property type="match status" value="1"/>
</dbReference>
<evidence type="ECO:0000256" key="7">
    <source>
        <dbReference type="ARBA" id="ARBA00023004"/>
    </source>
</evidence>
<evidence type="ECO:0000256" key="1">
    <source>
        <dbReference type="ARBA" id="ARBA00001917"/>
    </source>
</evidence>
<dbReference type="SUPFAM" id="SSF51395">
    <property type="entry name" value="FMN-linked oxidoreductases"/>
    <property type="match status" value="1"/>
</dbReference>
<evidence type="ECO:0000256" key="6">
    <source>
        <dbReference type="ARBA" id="ARBA00023002"/>
    </source>
</evidence>
<comment type="cofactor">
    <cofactor evidence="2">
        <name>[4Fe-4S] cluster</name>
        <dbReference type="ChEBI" id="CHEBI:49883"/>
    </cofactor>
</comment>
<dbReference type="InterPro" id="IPR013785">
    <property type="entry name" value="Aldolase_TIM"/>
</dbReference>
<dbReference type="PANTHER" id="PTHR42917:SF2">
    <property type="entry name" value="2,4-DIENOYL-COA REDUCTASE [(2E)-ENOYL-COA-PRODUCING]"/>
    <property type="match status" value="1"/>
</dbReference>
<evidence type="ECO:0000256" key="4">
    <source>
        <dbReference type="ARBA" id="ARBA00022643"/>
    </source>
</evidence>
<dbReference type="RefSeq" id="WP_270884818.1">
    <property type="nucleotide sequence ID" value="NZ_JAQFVF010000080.1"/>
</dbReference>
<dbReference type="EMBL" id="JBHSMJ010000022">
    <property type="protein sequence ID" value="MFC5449823.1"/>
    <property type="molecule type" value="Genomic_DNA"/>
</dbReference>
<dbReference type="InterPro" id="IPR051793">
    <property type="entry name" value="NADH:flavin_oxidoreductase"/>
</dbReference>
<reference evidence="11" key="1">
    <citation type="journal article" date="2019" name="Int. J. Syst. Evol. Microbiol.">
        <title>The Global Catalogue of Microorganisms (GCM) 10K type strain sequencing project: providing services to taxonomists for standard genome sequencing and annotation.</title>
        <authorList>
            <consortium name="The Broad Institute Genomics Platform"/>
            <consortium name="The Broad Institute Genome Sequencing Center for Infectious Disease"/>
            <person name="Wu L."/>
            <person name="Ma J."/>
        </authorList>
    </citation>
    <scope>NUCLEOTIDE SEQUENCE [LARGE SCALE GENOMIC DNA]</scope>
    <source>
        <strain evidence="11">KACC 11904</strain>
    </source>
</reference>
<keyword evidence="8" id="KW-0411">Iron-sulfur</keyword>
<keyword evidence="4" id="KW-0288">FMN</keyword>
<evidence type="ECO:0000256" key="2">
    <source>
        <dbReference type="ARBA" id="ARBA00001966"/>
    </source>
</evidence>
<comment type="caution">
    <text evidence="10">The sequence shown here is derived from an EMBL/GenBank/DDBJ whole genome shotgun (WGS) entry which is preliminary data.</text>
</comment>
<organism evidence="10 11">
    <name type="scientific">Paenibacillus aestuarii</name>
    <dbReference type="NCBI Taxonomy" id="516965"/>
    <lineage>
        <taxon>Bacteria</taxon>
        <taxon>Bacillati</taxon>
        <taxon>Bacillota</taxon>
        <taxon>Bacilli</taxon>
        <taxon>Bacillales</taxon>
        <taxon>Paenibacillaceae</taxon>
        <taxon>Paenibacillus</taxon>
    </lineage>
</organism>
<feature type="domain" description="NADH:flavin oxidoreductase/NADH oxidase N-terminal" evidence="9">
    <location>
        <begin position="123"/>
        <end position="284"/>
    </location>
</feature>
<keyword evidence="7" id="KW-0408">Iron</keyword>
<feature type="domain" description="NADH:flavin oxidoreductase/NADH oxidase N-terminal" evidence="9">
    <location>
        <begin position="9"/>
        <end position="115"/>
    </location>
</feature>
<sequence>MNTTQSVQELFKPVVIGNMTLQSRIVMAPMTRAFSPEGIPGSDVAAYYRRRAENGVGLIVTEGTVVNHPDAHQQPGVNLPHFYGEKALLGWSKVVEEVHAAGGKIIPQLFHAGGTDPNRNVTVLTEAEITKIIEAFAQAAADAQRLGFDGIELQGAHGFLIDQFFWKKTNQRTDRYGGDIVSRTQFAVELIEACRRAVGPDFPIVLRLSQWKSSDFTAKLAETPEQLDQFLTPLVRAGVDVFHCSTRRFWEPEFDGSDLNLAGWVKKLTGKPTITVGSVGLDSDVITYLGEGKGSGAEISSIDKLIGRLAQEEFDLVSVGRSLLADPAWAVKLRDGRWSELIPFTAESANVLY</sequence>
<accession>A0ABW0K8W3</accession>
<evidence type="ECO:0000313" key="10">
    <source>
        <dbReference type="EMBL" id="MFC5449823.1"/>
    </source>
</evidence>
<dbReference type="PANTHER" id="PTHR42917">
    <property type="entry name" value="2,4-DIENOYL-COA REDUCTASE"/>
    <property type="match status" value="1"/>
</dbReference>
<keyword evidence="6" id="KW-0560">Oxidoreductase</keyword>
<gene>
    <name evidence="10" type="ORF">ACFPOG_16335</name>
</gene>
<dbReference type="Pfam" id="PF00724">
    <property type="entry name" value="Oxidored_FMN"/>
    <property type="match status" value="2"/>
</dbReference>
<keyword evidence="5" id="KW-0479">Metal-binding</keyword>
<dbReference type="CDD" id="cd04747">
    <property type="entry name" value="OYE_like_5_FMN"/>
    <property type="match status" value="1"/>
</dbReference>
<evidence type="ECO:0000313" key="11">
    <source>
        <dbReference type="Proteomes" id="UP001596044"/>
    </source>
</evidence>
<proteinExistence type="predicted"/>
<comment type="cofactor">
    <cofactor evidence="1">
        <name>FMN</name>
        <dbReference type="ChEBI" id="CHEBI:58210"/>
    </cofactor>
</comment>